<dbReference type="InterPro" id="IPR053745">
    <property type="entry name" value="Viral_Tail_Comp_sf"/>
</dbReference>
<reference evidence="1" key="1">
    <citation type="submission" date="2020-03" db="EMBL/GenBank/DDBJ databases">
        <title>The deep terrestrial virosphere.</title>
        <authorList>
            <person name="Holmfeldt K."/>
            <person name="Nilsson E."/>
            <person name="Simone D."/>
            <person name="Lopez-Fernandez M."/>
            <person name="Wu X."/>
            <person name="de Brujin I."/>
            <person name="Lundin D."/>
            <person name="Andersson A."/>
            <person name="Bertilsson S."/>
            <person name="Dopson M."/>
        </authorList>
    </citation>
    <scope>NUCLEOTIDE SEQUENCE</scope>
    <source>
        <strain evidence="1">MM415B05628</strain>
    </source>
</reference>
<name>A0A6M3LZG3_9ZZZZ</name>
<evidence type="ECO:0008006" key="2">
    <source>
        <dbReference type="Google" id="ProtNLM"/>
    </source>
</evidence>
<organism evidence="1">
    <name type="scientific">viral metagenome</name>
    <dbReference type="NCBI Taxonomy" id="1070528"/>
    <lineage>
        <taxon>unclassified sequences</taxon>
        <taxon>metagenomes</taxon>
        <taxon>organismal metagenomes</taxon>
    </lineage>
</organism>
<dbReference type="Gene3D" id="3.30.2000.30">
    <property type="match status" value="1"/>
</dbReference>
<protein>
    <recommendedName>
        <fullName evidence="2">Tail protein</fullName>
    </recommendedName>
</protein>
<accession>A0A6M3LZG3</accession>
<sequence>MQVLFQSIYSKFTGSTGAGSLHALLGGRLHLGKAPQGSTYPYGVYREISDVPEYVFGTTNLEHTLIQFNLYDDDNSATDINAVYTALTSLYDHAAMTVSTGYSSVIIEREFSYLSRGETLWDYNIRYRFILQKN</sequence>
<dbReference type="AlphaFoldDB" id="A0A6M3LZG3"/>
<proteinExistence type="predicted"/>
<evidence type="ECO:0000313" key="1">
    <source>
        <dbReference type="EMBL" id="QJA98155.1"/>
    </source>
</evidence>
<dbReference type="EMBL" id="MT143557">
    <property type="protein sequence ID" value="QJA98155.1"/>
    <property type="molecule type" value="Genomic_DNA"/>
</dbReference>
<gene>
    <name evidence="1" type="ORF">MM415B05628_0003</name>
</gene>